<proteinExistence type="predicted"/>
<dbReference type="EMBL" id="JAHDVG010000483">
    <property type="protein sequence ID" value="KAH1171244.1"/>
    <property type="molecule type" value="Genomic_DNA"/>
</dbReference>
<sequence>MGEGRYKTQDIFLLSARVKYIHIVQYYVLMNKRENIDLVEIYYYLHFLPIQREELHQNGGKHKEEDGAFGIFSAMMVKELYVPGGGSLQIWATNIDFVAG</sequence>
<dbReference type="Proteomes" id="UP000827986">
    <property type="component" value="Unassembled WGS sequence"/>
</dbReference>
<evidence type="ECO:0000313" key="1">
    <source>
        <dbReference type="EMBL" id="KAH1171244.1"/>
    </source>
</evidence>
<comment type="caution">
    <text evidence="1">The sequence shown here is derived from an EMBL/GenBank/DDBJ whole genome shotgun (WGS) entry which is preliminary data.</text>
</comment>
<keyword evidence="2" id="KW-1185">Reference proteome</keyword>
<accession>A0A9D3X008</accession>
<name>A0A9D3X008_9SAUR</name>
<gene>
    <name evidence="1" type="ORF">KIL84_006862</name>
</gene>
<reference evidence="1" key="1">
    <citation type="submission" date="2021-09" db="EMBL/GenBank/DDBJ databases">
        <title>The genome of Mauremys mutica provides insights into the evolution of semi-aquatic lifestyle.</title>
        <authorList>
            <person name="Gong S."/>
            <person name="Gao Y."/>
        </authorList>
    </citation>
    <scope>NUCLEOTIDE SEQUENCE</scope>
    <source>
        <strain evidence="1">MM-2020</strain>
        <tissue evidence="1">Muscle</tissue>
    </source>
</reference>
<organism evidence="1 2">
    <name type="scientific">Mauremys mutica</name>
    <name type="common">yellowpond turtle</name>
    <dbReference type="NCBI Taxonomy" id="74926"/>
    <lineage>
        <taxon>Eukaryota</taxon>
        <taxon>Metazoa</taxon>
        <taxon>Chordata</taxon>
        <taxon>Craniata</taxon>
        <taxon>Vertebrata</taxon>
        <taxon>Euteleostomi</taxon>
        <taxon>Archelosauria</taxon>
        <taxon>Testudinata</taxon>
        <taxon>Testudines</taxon>
        <taxon>Cryptodira</taxon>
        <taxon>Durocryptodira</taxon>
        <taxon>Testudinoidea</taxon>
        <taxon>Geoemydidae</taxon>
        <taxon>Geoemydinae</taxon>
        <taxon>Mauremys</taxon>
    </lineage>
</organism>
<protein>
    <submittedName>
        <fullName evidence="1">Uncharacterized protein</fullName>
    </submittedName>
</protein>
<dbReference type="AlphaFoldDB" id="A0A9D3X008"/>
<evidence type="ECO:0000313" key="2">
    <source>
        <dbReference type="Proteomes" id="UP000827986"/>
    </source>
</evidence>